<organism evidence="1 2">
    <name type="scientific">Rhizopus delemar (strain RA 99-880 / ATCC MYA-4621 / FGSC 9543 / NRRL 43880)</name>
    <name type="common">Mucormycosis agent</name>
    <name type="synonym">Rhizopus arrhizus var. delemar</name>
    <dbReference type="NCBI Taxonomy" id="246409"/>
    <lineage>
        <taxon>Eukaryota</taxon>
        <taxon>Fungi</taxon>
        <taxon>Fungi incertae sedis</taxon>
        <taxon>Mucoromycota</taxon>
        <taxon>Mucoromycotina</taxon>
        <taxon>Mucoromycetes</taxon>
        <taxon>Mucorales</taxon>
        <taxon>Mucorineae</taxon>
        <taxon>Rhizopodaceae</taxon>
        <taxon>Rhizopus</taxon>
    </lineage>
</organism>
<accession>I1CV81</accession>
<evidence type="ECO:0000313" key="1">
    <source>
        <dbReference type="EMBL" id="EIE92361.1"/>
    </source>
</evidence>
<keyword evidence="2" id="KW-1185">Reference proteome</keyword>
<sequence>MYAAKGPHPFTPALHNDIDASPFLQALNLIQDASTMLLTTKSYRRACVSPQVSAHRLTPSQWSHFWKFPLSHHCRNRTSWSRFTNPTEFNVDRVKNALFCLKFPPKDSSSSQGPPSTIIGHTLMGIWRAHWAFIFDSVPFHPDLVSKSVSSMITTSHKENLLLSGCSPVPLPHIQP</sequence>
<dbReference type="InParanoid" id="I1CV81"/>
<proteinExistence type="predicted"/>
<gene>
    <name evidence="1" type="ORF">RO3G_17232</name>
</gene>
<reference evidence="1 2" key="1">
    <citation type="journal article" date="2009" name="PLoS Genet.">
        <title>Genomic analysis of the basal lineage fungus Rhizopus oryzae reveals a whole-genome duplication.</title>
        <authorList>
            <person name="Ma L.-J."/>
            <person name="Ibrahim A.S."/>
            <person name="Skory C."/>
            <person name="Grabherr M.G."/>
            <person name="Burger G."/>
            <person name="Butler M."/>
            <person name="Elias M."/>
            <person name="Idnurm A."/>
            <person name="Lang B.F."/>
            <person name="Sone T."/>
            <person name="Abe A."/>
            <person name="Calvo S.E."/>
            <person name="Corrochano L.M."/>
            <person name="Engels R."/>
            <person name="Fu J."/>
            <person name="Hansberg W."/>
            <person name="Kim J.-M."/>
            <person name="Kodira C.D."/>
            <person name="Koehrsen M.J."/>
            <person name="Liu B."/>
            <person name="Miranda-Saavedra D."/>
            <person name="O'Leary S."/>
            <person name="Ortiz-Castellanos L."/>
            <person name="Poulter R."/>
            <person name="Rodriguez-Romero J."/>
            <person name="Ruiz-Herrera J."/>
            <person name="Shen Y.-Q."/>
            <person name="Zeng Q."/>
            <person name="Galagan J."/>
            <person name="Birren B.W."/>
            <person name="Cuomo C.A."/>
            <person name="Wickes B.L."/>
        </authorList>
    </citation>
    <scope>NUCLEOTIDE SEQUENCE [LARGE SCALE GENOMIC DNA]</scope>
    <source>
        <strain evidence="2">RA 99-880 / ATCC MYA-4621 / FGSC 9543 / NRRL 43880</strain>
    </source>
</reference>
<dbReference type="RefSeq" id="XP_067527757.1">
    <property type="nucleotide sequence ID" value="XM_067671816.1"/>
</dbReference>
<protein>
    <submittedName>
        <fullName evidence="1">Uncharacterized protein</fullName>
    </submittedName>
</protein>
<dbReference type="VEuPathDB" id="FungiDB:RO3G_17232"/>
<dbReference type="OrthoDB" id="2273311at2759"/>
<dbReference type="Proteomes" id="UP000009138">
    <property type="component" value="Unassembled WGS sequence"/>
</dbReference>
<dbReference type="GeneID" id="93624197"/>
<dbReference type="EMBL" id="CH476758">
    <property type="protein sequence ID" value="EIE92361.1"/>
    <property type="molecule type" value="Genomic_DNA"/>
</dbReference>
<evidence type="ECO:0000313" key="2">
    <source>
        <dbReference type="Proteomes" id="UP000009138"/>
    </source>
</evidence>
<dbReference type="AlphaFoldDB" id="I1CV81"/>
<name>I1CV81_RHIO9</name>